<evidence type="ECO:0000313" key="7">
    <source>
        <dbReference type="Proteomes" id="UP000192220"/>
    </source>
</evidence>
<dbReference type="GO" id="GO:0008017">
    <property type="term" value="F:microtubule binding"/>
    <property type="evidence" value="ECO:0007669"/>
    <property type="project" value="TreeGrafter"/>
</dbReference>
<proteinExistence type="inferred from homology"/>
<sequence length="520" mass="58706">MLWSPRLSLSNFHVKLTAKGLFRNLQLLPGCRKNTVVFHAVEKNKPREAPSRTSRPSRPGRPGSTGSGSQSAAGNQQNQQLQPAEPVPEVLTPALPVPAPNAASTTSGPAGLAGSGFKARTGSRSSPRTGPWPQNAARAGAGQTEASEGAAAAKQNQNQNKEQVEKKNLALVQLRRLLVQGNQKVEALATVVQHLFTEQEETLKQKKELMLEVKKVRDQLVASSQTCQQLQEEKEAALRRLEVEHQEDLVQLENRLKSFYQTEWDKVHQVYQEEADRCRLFMEQQVEELRSKQEAEKKNQEVIHSQELECLGQDYQNCIQELKRVQQSHLEDLQQTLKDTETSLAEKICELSAENQDLSEKLRAEEERTQRILSDKNLRDSHSLYLQQELDSLKVVLDMKNNQLHLKDKKLMDMDTLVETNVRLEESLKKVQQENEDYKARMDKHAALSRQLSSEQALLQQTLQKESKVNKRLSMENEELLWKLHNGDLLASPRRPSPPSPFGSPRSSASFPTAAPLSPR</sequence>
<evidence type="ECO:0000256" key="6">
    <source>
        <dbReference type="SAM" id="MobiDB-lite"/>
    </source>
</evidence>
<organism evidence="7 8">
    <name type="scientific">Austrofundulus limnaeus</name>
    <name type="common">Annual killifish</name>
    <dbReference type="NCBI Taxonomy" id="52670"/>
    <lineage>
        <taxon>Eukaryota</taxon>
        <taxon>Metazoa</taxon>
        <taxon>Chordata</taxon>
        <taxon>Craniata</taxon>
        <taxon>Vertebrata</taxon>
        <taxon>Euteleostomi</taxon>
        <taxon>Actinopterygii</taxon>
        <taxon>Neopterygii</taxon>
        <taxon>Teleostei</taxon>
        <taxon>Neoteleostei</taxon>
        <taxon>Acanthomorphata</taxon>
        <taxon>Ovalentaria</taxon>
        <taxon>Atherinomorphae</taxon>
        <taxon>Cyprinodontiformes</taxon>
        <taxon>Rivulidae</taxon>
        <taxon>Austrofundulus</taxon>
    </lineage>
</organism>
<dbReference type="RefSeq" id="XP_013890044.1">
    <property type="nucleotide sequence ID" value="XM_014034590.1"/>
</dbReference>
<evidence type="ECO:0000256" key="4">
    <source>
        <dbReference type="ARBA" id="ARBA00023242"/>
    </source>
</evidence>
<evidence type="ECO:0000256" key="5">
    <source>
        <dbReference type="SAM" id="Coils"/>
    </source>
</evidence>
<dbReference type="CTD" id="557250"/>
<dbReference type="PANTHER" id="PTHR24200">
    <property type="entry name" value="TOUCAN, ISOFORM A"/>
    <property type="match status" value="1"/>
</dbReference>
<evidence type="ECO:0000313" key="8">
    <source>
        <dbReference type="RefSeq" id="XP_013890044.1"/>
    </source>
</evidence>
<dbReference type="InterPro" id="IPR051293">
    <property type="entry name" value="MTUS1/CCDC69"/>
</dbReference>
<feature type="coiled-coil region" evidence="5">
    <location>
        <begin position="330"/>
        <end position="375"/>
    </location>
</feature>
<evidence type="ECO:0000256" key="3">
    <source>
        <dbReference type="ARBA" id="ARBA00023054"/>
    </source>
</evidence>
<dbReference type="InParanoid" id="A0A2I4DCR7"/>
<keyword evidence="3 5" id="KW-0175">Coiled coil</keyword>
<evidence type="ECO:0000256" key="1">
    <source>
        <dbReference type="ARBA" id="ARBA00004123"/>
    </source>
</evidence>
<accession>A0A2I4DCR7</accession>
<protein>
    <submittedName>
        <fullName evidence="8">Microtubule-associated tumor suppressor 1 homolog A</fullName>
    </submittedName>
</protein>
<evidence type="ECO:0000256" key="2">
    <source>
        <dbReference type="ARBA" id="ARBA00007585"/>
    </source>
</evidence>
<feature type="compositionally biased region" description="Low complexity" evidence="6">
    <location>
        <begin position="150"/>
        <end position="161"/>
    </location>
</feature>
<feature type="coiled-coil region" evidence="5">
    <location>
        <begin position="414"/>
        <end position="448"/>
    </location>
</feature>
<dbReference type="KEGG" id="alim:106537209"/>
<keyword evidence="4" id="KW-0539">Nucleus</keyword>
<dbReference type="GO" id="GO:0005634">
    <property type="term" value="C:nucleus"/>
    <property type="evidence" value="ECO:0007669"/>
    <property type="project" value="UniProtKB-SubCell"/>
</dbReference>
<feature type="coiled-coil region" evidence="5">
    <location>
        <begin position="199"/>
        <end position="255"/>
    </location>
</feature>
<feature type="compositionally biased region" description="Low complexity" evidence="6">
    <location>
        <begin position="51"/>
        <end position="80"/>
    </location>
</feature>
<dbReference type="PANTHER" id="PTHR24200:SF7">
    <property type="entry name" value="MICROTUBULE-ASSOCIATED TUMOR SUPPRESSOR 1"/>
    <property type="match status" value="1"/>
</dbReference>
<feature type="region of interest" description="Disordered" evidence="6">
    <location>
        <begin position="39"/>
        <end position="162"/>
    </location>
</feature>
<dbReference type="OrthoDB" id="10038993at2759"/>
<keyword evidence="7" id="KW-1185">Reference proteome</keyword>
<comment type="subcellular location">
    <subcellularLocation>
        <location evidence="1">Nucleus</location>
    </subcellularLocation>
</comment>
<feature type="compositionally biased region" description="Low complexity" evidence="6">
    <location>
        <begin position="503"/>
        <end position="512"/>
    </location>
</feature>
<dbReference type="STRING" id="52670.A0A2I4DCR7"/>
<dbReference type="Proteomes" id="UP000192220">
    <property type="component" value="Unplaced"/>
</dbReference>
<name>A0A2I4DCR7_AUSLI</name>
<feature type="region of interest" description="Disordered" evidence="6">
    <location>
        <begin position="489"/>
        <end position="520"/>
    </location>
</feature>
<dbReference type="AlphaFoldDB" id="A0A2I4DCR7"/>
<comment type="similarity">
    <text evidence="2">Belongs to the MTUS1 family.</text>
</comment>
<feature type="compositionally biased region" description="Basic and acidic residues" evidence="6">
    <location>
        <begin position="40"/>
        <end position="50"/>
    </location>
</feature>
<dbReference type="GO" id="GO:0005737">
    <property type="term" value="C:cytoplasm"/>
    <property type="evidence" value="ECO:0007669"/>
    <property type="project" value="TreeGrafter"/>
</dbReference>
<reference evidence="8" key="1">
    <citation type="submission" date="2025-08" db="UniProtKB">
        <authorList>
            <consortium name="RefSeq"/>
        </authorList>
    </citation>
    <scope>IDENTIFICATION</scope>
</reference>
<gene>
    <name evidence="8" type="primary">mtus1b</name>
</gene>